<name>A0ABQ7GVC0_DUNSA</name>
<feature type="non-terminal residue" evidence="2">
    <location>
        <position position="370"/>
    </location>
</feature>
<sequence>MAAPSAQPAHEGGFATKLLRAAGLGSANIKHPLLAFLKLVHAKARKALAAHAAKRRISVALRRSQEGREEVNDCLESQDIESFDWEGTNGILERVRVALASLATAELAGQEATGFAEKAMVPILFEQQVLGASDEEDTPRQKSARALAQAMDATHRAYPEAADAVEKAAITVSLTMRTKLVQAEKAFMASRQAEENSKEAEKESKAAEQKMNSAREEIDTARDAVSRAEEALQKQIKHLALYQQTEDERKQELVEAQAMQKAAEGADEKTKKDKADVVSSAATSLEEATDVRVKGEAHRNKLQNDLDQARDGERQVSASAQEAADACNAKRAESGDALALAKQKKQDARMLSPNAGQEKGGDTVEQQLAR</sequence>
<keyword evidence="3" id="KW-1185">Reference proteome</keyword>
<proteinExistence type="predicted"/>
<dbReference type="Proteomes" id="UP000815325">
    <property type="component" value="Unassembled WGS sequence"/>
</dbReference>
<comment type="caution">
    <text evidence="2">The sequence shown here is derived from an EMBL/GenBank/DDBJ whole genome shotgun (WGS) entry which is preliminary data.</text>
</comment>
<feature type="region of interest" description="Disordered" evidence="1">
    <location>
        <begin position="191"/>
        <end position="215"/>
    </location>
</feature>
<dbReference type="EMBL" id="MU069574">
    <property type="protein sequence ID" value="KAF5838535.1"/>
    <property type="molecule type" value="Genomic_DNA"/>
</dbReference>
<feature type="compositionally biased region" description="Basic and acidic residues" evidence="1">
    <location>
        <begin position="264"/>
        <end position="276"/>
    </location>
</feature>
<reference evidence="2" key="1">
    <citation type="submission" date="2017-08" db="EMBL/GenBank/DDBJ databases">
        <authorList>
            <person name="Polle J.E."/>
            <person name="Barry K."/>
            <person name="Cushman J."/>
            <person name="Schmutz J."/>
            <person name="Tran D."/>
            <person name="Hathwaick L.T."/>
            <person name="Yim W.C."/>
            <person name="Jenkins J."/>
            <person name="Mckie-Krisberg Z.M."/>
            <person name="Prochnik S."/>
            <person name="Lindquist E."/>
            <person name="Dockter R.B."/>
            <person name="Adam C."/>
            <person name="Molina H."/>
            <person name="Bunkerborg J."/>
            <person name="Jin E."/>
            <person name="Buchheim M."/>
            <person name="Magnuson J."/>
        </authorList>
    </citation>
    <scope>NUCLEOTIDE SEQUENCE</scope>
    <source>
        <strain evidence="2">CCAP 19/18</strain>
    </source>
</reference>
<organism evidence="2 3">
    <name type="scientific">Dunaliella salina</name>
    <name type="common">Green alga</name>
    <name type="synonym">Protococcus salinus</name>
    <dbReference type="NCBI Taxonomy" id="3046"/>
    <lineage>
        <taxon>Eukaryota</taxon>
        <taxon>Viridiplantae</taxon>
        <taxon>Chlorophyta</taxon>
        <taxon>core chlorophytes</taxon>
        <taxon>Chlorophyceae</taxon>
        <taxon>CS clade</taxon>
        <taxon>Chlamydomonadales</taxon>
        <taxon>Dunaliellaceae</taxon>
        <taxon>Dunaliella</taxon>
    </lineage>
</organism>
<evidence type="ECO:0000313" key="3">
    <source>
        <dbReference type="Proteomes" id="UP000815325"/>
    </source>
</evidence>
<feature type="region of interest" description="Disordered" evidence="1">
    <location>
        <begin position="259"/>
        <end position="370"/>
    </location>
</feature>
<protein>
    <submittedName>
        <fullName evidence="2">Uncharacterized protein</fullName>
    </submittedName>
</protein>
<evidence type="ECO:0000313" key="2">
    <source>
        <dbReference type="EMBL" id="KAF5838535.1"/>
    </source>
</evidence>
<feature type="compositionally biased region" description="Basic and acidic residues" evidence="1">
    <location>
        <begin position="289"/>
        <end position="314"/>
    </location>
</feature>
<feature type="compositionally biased region" description="Basic and acidic residues" evidence="1">
    <location>
        <begin position="192"/>
        <end position="215"/>
    </location>
</feature>
<evidence type="ECO:0000256" key="1">
    <source>
        <dbReference type="SAM" id="MobiDB-lite"/>
    </source>
</evidence>
<accession>A0ABQ7GVC0</accession>
<gene>
    <name evidence="2" type="ORF">DUNSADRAFT_2596</name>
</gene>